<keyword evidence="2" id="KW-1185">Reference proteome</keyword>
<name>A0A316GML6_9RHOB</name>
<comment type="caution">
    <text evidence="1">The sequence shown here is derived from an EMBL/GenBank/DDBJ whole genome shotgun (WGS) entry which is preliminary data.</text>
</comment>
<organism evidence="1 2">
    <name type="scientific">Roseicyclus mahoneyensis</name>
    <dbReference type="NCBI Taxonomy" id="164332"/>
    <lineage>
        <taxon>Bacteria</taxon>
        <taxon>Pseudomonadati</taxon>
        <taxon>Pseudomonadota</taxon>
        <taxon>Alphaproteobacteria</taxon>
        <taxon>Rhodobacterales</taxon>
        <taxon>Roseobacteraceae</taxon>
        <taxon>Roseicyclus</taxon>
    </lineage>
</organism>
<sequence length="270" mass="29205">MNVSHFELIFKPQSPVPPADTVLQGYFLSITNLEDVALSFRLDFVTSSITDPTRTLSGNTLVIVDIAGDNNDFTYSLLGGPAAKSFRLSPLLKIPAHATAKVAVLPSDPFPPPIGDGTADPADYEARGYVTLRLPALIETAGKEIKIIRQLDRPANVLLTPQNRATYFRDGKTIESQTQSSLPLASGSALNEVPAERRPFLELAIDPKRKFDLGRLLREIDIDLVPDLLADLMVLAQASGIDTKAFNSALKDAGIGMALERRQVAVEAAE</sequence>
<accession>A0A316GML6</accession>
<dbReference type="AlphaFoldDB" id="A0A316GML6"/>
<dbReference type="OrthoDB" id="447089at2"/>
<protein>
    <submittedName>
        <fullName evidence="1">Uncharacterized protein</fullName>
    </submittedName>
</protein>
<dbReference type="Proteomes" id="UP000245708">
    <property type="component" value="Unassembled WGS sequence"/>
</dbReference>
<evidence type="ECO:0000313" key="1">
    <source>
        <dbReference type="EMBL" id="PWK61179.1"/>
    </source>
</evidence>
<dbReference type="RefSeq" id="WP_109667425.1">
    <property type="nucleotide sequence ID" value="NZ_QGGW01000003.1"/>
</dbReference>
<reference evidence="1 2" key="1">
    <citation type="submission" date="2018-05" db="EMBL/GenBank/DDBJ databases">
        <title>Genomic Encyclopedia of Type Strains, Phase IV (KMG-IV): sequencing the most valuable type-strain genomes for metagenomic binning, comparative biology and taxonomic classification.</title>
        <authorList>
            <person name="Goeker M."/>
        </authorList>
    </citation>
    <scope>NUCLEOTIDE SEQUENCE [LARGE SCALE GENOMIC DNA]</scope>
    <source>
        <strain evidence="1 2">DSM 16097</strain>
    </source>
</reference>
<dbReference type="EMBL" id="QGGW01000003">
    <property type="protein sequence ID" value="PWK61179.1"/>
    <property type="molecule type" value="Genomic_DNA"/>
</dbReference>
<proteinExistence type="predicted"/>
<evidence type="ECO:0000313" key="2">
    <source>
        <dbReference type="Proteomes" id="UP000245708"/>
    </source>
</evidence>
<gene>
    <name evidence="1" type="ORF">C7455_103381</name>
</gene>